<proteinExistence type="predicted"/>
<dbReference type="AlphaFoldDB" id="A0A158P840"/>
<dbReference type="GO" id="GO:0061630">
    <property type="term" value="F:ubiquitin protein ligase activity"/>
    <property type="evidence" value="ECO:0007669"/>
    <property type="project" value="InterPro"/>
</dbReference>
<evidence type="ECO:0000313" key="4">
    <source>
        <dbReference type="WBParaSite" id="ACAC_0000658301-mRNA-1"/>
    </source>
</evidence>
<sequence length="694" mass="77935">MNSEADYQKMTIAHLKDELSKRGITPDPKAKKSELIKLLQKVEDLLNDDVLNDVLPEKLISDVSKPVKATTEVNSVITTESEKERPAVPHDPLALDVRLKRAQRFGLPISVTDPLAKAKRAERFGINSLSSNESKAKRAERFGLNKEINTVNKNGSCDEETRRKLLNRAERFGLPVNKQGKTLTSSKDILTARAERFGLKTPGATNVGFFYTQLELLYQRRSRAKKESPSVEIGCECFKLQMEADVEVEALRAIFGDEITIESNLDNSLTIVRKKVRPNDQEGVSSASVVVEFELGTKARFKRIYPEIPPEVRLVSPRGISDESHRQLIEEINRMISGNVGSPIMFDVFQSSESKEVITESFGLGLAFEAVFAQKVVVEILDGVVVSSTPCDHYAHSDCLDLHVEYTRKQLGEKLSARQFKMCDDIDKSLRCPVCRVMIEEEIDPILPSSSHEHKQTSSQGDKSPHSSSQQESHSEFDFDWEKWRQQQASLMVIYKKQKEKGGIIDLEEERKKTLVTEDTVKCHMIANLGCIESLHGESAYQIQYRIQTLLSAAALDVSASFVDAAPTNSCLDTMNRENCSSNRDTNNVRRINEHAEGVYRKKGHRGGEKRAFSKCTKKYALAMPDASVSKLKSTRALTGGPRHDYNVQRSDRHIVSGLTRGQHRGSSLHQSDVTRKESKSMKKSTIELCDVHE</sequence>
<dbReference type="InterPro" id="IPR036361">
    <property type="entry name" value="SAP_dom_sf"/>
</dbReference>
<accession>A0A158P840</accession>
<dbReference type="InterPro" id="IPR016135">
    <property type="entry name" value="UBQ-conjugating_enzyme/RWD"/>
</dbReference>
<feature type="region of interest" description="Disordered" evidence="1">
    <location>
        <begin position="660"/>
        <end position="687"/>
    </location>
</feature>
<evidence type="ECO:0000259" key="2">
    <source>
        <dbReference type="PROSITE" id="PS50908"/>
    </source>
</evidence>
<reference evidence="3" key="1">
    <citation type="submission" date="2012-09" db="EMBL/GenBank/DDBJ databases">
        <authorList>
            <person name="Martin A.A."/>
        </authorList>
    </citation>
    <scope>NUCLEOTIDE SEQUENCE</scope>
</reference>
<dbReference type="InterPro" id="IPR013083">
    <property type="entry name" value="Znf_RING/FYVE/PHD"/>
</dbReference>
<dbReference type="SUPFAM" id="SSF54495">
    <property type="entry name" value="UBC-like"/>
    <property type="match status" value="1"/>
</dbReference>
<evidence type="ECO:0000256" key="1">
    <source>
        <dbReference type="SAM" id="MobiDB-lite"/>
    </source>
</evidence>
<dbReference type="GO" id="GO:0005634">
    <property type="term" value="C:nucleus"/>
    <property type="evidence" value="ECO:0007669"/>
    <property type="project" value="TreeGrafter"/>
</dbReference>
<dbReference type="InterPro" id="IPR040746">
    <property type="entry name" value="THO1_MOS11_C"/>
</dbReference>
<dbReference type="InterPro" id="IPR039133">
    <property type="entry name" value="RNF25"/>
</dbReference>
<dbReference type="STRING" id="6313.A0A158P840"/>
<feature type="domain" description="RWD" evidence="2">
    <location>
        <begin position="246"/>
        <end position="359"/>
    </location>
</feature>
<evidence type="ECO:0000313" key="3">
    <source>
        <dbReference type="Proteomes" id="UP000035642"/>
    </source>
</evidence>
<dbReference type="Gene3D" id="3.30.40.10">
    <property type="entry name" value="Zinc/RING finger domain, C3HC4 (zinc finger)"/>
    <property type="match status" value="1"/>
</dbReference>
<dbReference type="Proteomes" id="UP000035642">
    <property type="component" value="Unassembled WGS sequence"/>
</dbReference>
<reference evidence="4" key="2">
    <citation type="submission" date="2016-04" db="UniProtKB">
        <authorList>
            <consortium name="WormBaseParasite"/>
        </authorList>
    </citation>
    <scope>IDENTIFICATION</scope>
</reference>
<dbReference type="Gene3D" id="1.10.720.30">
    <property type="entry name" value="SAP domain"/>
    <property type="match status" value="1"/>
</dbReference>
<dbReference type="Gene3D" id="3.10.110.10">
    <property type="entry name" value="Ubiquitin Conjugating Enzyme"/>
    <property type="match status" value="1"/>
</dbReference>
<dbReference type="SMART" id="SM00591">
    <property type="entry name" value="RWD"/>
    <property type="match status" value="1"/>
</dbReference>
<protein>
    <submittedName>
        <fullName evidence="4">RWD domain-containing protein</fullName>
    </submittedName>
</protein>
<feature type="region of interest" description="Disordered" evidence="1">
    <location>
        <begin position="446"/>
        <end position="472"/>
    </location>
</feature>
<dbReference type="PROSITE" id="PS50908">
    <property type="entry name" value="RWD"/>
    <property type="match status" value="1"/>
</dbReference>
<dbReference type="Pfam" id="PF05773">
    <property type="entry name" value="RWD"/>
    <property type="match status" value="1"/>
</dbReference>
<dbReference type="InterPro" id="IPR006575">
    <property type="entry name" value="RWD_dom"/>
</dbReference>
<name>A0A158P840_ANGCA</name>
<dbReference type="PANTHER" id="PTHR13198">
    <property type="entry name" value="RING FINGER PROTEIN 25"/>
    <property type="match status" value="1"/>
</dbReference>
<dbReference type="GO" id="GO:0016567">
    <property type="term" value="P:protein ubiquitination"/>
    <property type="evidence" value="ECO:0007669"/>
    <property type="project" value="TreeGrafter"/>
</dbReference>
<dbReference type="CDD" id="cd12935">
    <property type="entry name" value="LEM_like"/>
    <property type="match status" value="1"/>
</dbReference>
<organism evidence="3 4">
    <name type="scientific">Angiostrongylus cantonensis</name>
    <name type="common">Rat lungworm</name>
    <dbReference type="NCBI Taxonomy" id="6313"/>
    <lineage>
        <taxon>Eukaryota</taxon>
        <taxon>Metazoa</taxon>
        <taxon>Ecdysozoa</taxon>
        <taxon>Nematoda</taxon>
        <taxon>Chromadorea</taxon>
        <taxon>Rhabditida</taxon>
        <taxon>Rhabditina</taxon>
        <taxon>Rhabditomorpha</taxon>
        <taxon>Strongyloidea</taxon>
        <taxon>Metastrongylidae</taxon>
        <taxon>Angiostrongylus</taxon>
    </lineage>
</organism>
<dbReference type="WBParaSite" id="ACAC_0000658301-mRNA-1">
    <property type="protein sequence ID" value="ACAC_0000658301-mRNA-1"/>
    <property type="gene ID" value="ACAC_0000658301"/>
</dbReference>
<dbReference type="PANTHER" id="PTHR13198:SF4">
    <property type="entry name" value="E3 UBIQUITIN-PROTEIN LIGASE RNF25"/>
    <property type="match status" value="1"/>
</dbReference>
<keyword evidence="3" id="KW-1185">Reference proteome</keyword>
<dbReference type="Pfam" id="PF18592">
    <property type="entry name" value="Tho1_MOS11_C"/>
    <property type="match status" value="1"/>
</dbReference>